<feature type="transmembrane region" description="Helical" evidence="1">
    <location>
        <begin position="285"/>
        <end position="307"/>
    </location>
</feature>
<feature type="transmembrane region" description="Helical" evidence="1">
    <location>
        <begin position="360"/>
        <end position="380"/>
    </location>
</feature>
<reference evidence="2 3" key="1">
    <citation type="submission" date="2018-06" db="EMBL/GenBank/DDBJ databases">
        <authorList>
            <consortium name="Pathogen Informatics"/>
            <person name="Doyle S."/>
        </authorList>
    </citation>
    <scope>NUCLEOTIDE SEQUENCE [LARGE SCALE GENOMIC DNA]</scope>
    <source>
        <strain evidence="2 3">NCTC11088</strain>
    </source>
</reference>
<proteinExistence type="predicted"/>
<keyword evidence="1" id="KW-0812">Transmembrane</keyword>
<name>A0A379DCH2_9FIRM</name>
<evidence type="ECO:0000256" key="1">
    <source>
        <dbReference type="SAM" id="Phobius"/>
    </source>
</evidence>
<feature type="transmembrane region" description="Helical" evidence="1">
    <location>
        <begin position="259"/>
        <end position="279"/>
    </location>
</feature>
<keyword evidence="1" id="KW-1133">Transmembrane helix</keyword>
<feature type="transmembrane region" description="Helical" evidence="1">
    <location>
        <begin position="143"/>
        <end position="166"/>
    </location>
</feature>
<dbReference type="CDD" id="cd21416">
    <property type="entry name" value="HDC_protein"/>
    <property type="match status" value="1"/>
</dbReference>
<organism evidence="2 3">
    <name type="scientific">Peptoniphilus indolicus</name>
    <dbReference type="NCBI Taxonomy" id="33030"/>
    <lineage>
        <taxon>Bacteria</taxon>
        <taxon>Bacillati</taxon>
        <taxon>Bacillota</taxon>
        <taxon>Tissierellia</taxon>
        <taxon>Tissierellales</taxon>
        <taxon>Peptoniphilaceae</taxon>
        <taxon>Peptoniphilus</taxon>
    </lineage>
</organism>
<keyword evidence="1" id="KW-0472">Membrane</keyword>
<feature type="transmembrane region" description="Helical" evidence="1">
    <location>
        <begin position="228"/>
        <end position="247"/>
    </location>
</feature>
<evidence type="ECO:0000313" key="2">
    <source>
        <dbReference type="EMBL" id="SUB75255.1"/>
    </source>
</evidence>
<sequence length="383" mass="42835">MKPIFALTFLAFVYLFGEIVAEKTRARLSITLVISITLLIGFGTLIPKTIFEDSKIIPFSMNIVGLLLTSLGTRINFRELRKQWRTVVIALTGTSISVLGIIAIGSFIINRQYALAGAPIFAGGNAAALVMMEKLNTIRFKDVQTFCIMMLITQGFVGIPVSSYLLRREAKEYIENKKYLEKRLTDITKKAYKVKFNMPDVLDRPMGHFVRLGIVTSFASVLSSATGIHYFIICLLLGIVFYEIGFLEEDSLKRTDSANLVLFLTTLVIFSNLADVTIFKIIELLYPLLICLFTGLIFAVFSGYFLAKVFRISYKLAISLILTCTFGFPTTFFIPNEVAEAIGRNETEKKIIVDYLEPKMLTAGFITVTIFSVIIAGVLVKFL</sequence>
<dbReference type="EMBL" id="UGTH01000001">
    <property type="protein sequence ID" value="SUB75255.1"/>
    <property type="molecule type" value="Genomic_DNA"/>
</dbReference>
<feature type="transmembrane region" description="Helical" evidence="1">
    <location>
        <begin position="31"/>
        <end position="51"/>
    </location>
</feature>
<gene>
    <name evidence="2" type="ORF">NCTC11088_01043</name>
</gene>
<protein>
    <submittedName>
        <fullName evidence="2">Uncharacterized protein</fullName>
    </submittedName>
</protein>
<dbReference type="RefSeq" id="WP_004820265.1">
    <property type="nucleotide sequence ID" value="NZ_UGTH01000001.1"/>
</dbReference>
<dbReference type="Proteomes" id="UP000254777">
    <property type="component" value="Unassembled WGS sequence"/>
</dbReference>
<accession>A0A379DCH2</accession>
<feature type="transmembrane region" description="Helical" evidence="1">
    <location>
        <begin position="87"/>
        <end position="107"/>
    </location>
</feature>
<feature type="transmembrane region" description="Helical" evidence="1">
    <location>
        <begin position="113"/>
        <end position="131"/>
    </location>
</feature>
<dbReference type="InterPro" id="IPR049576">
    <property type="entry name" value="HDC-like"/>
</dbReference>
<feature type="transmembrane region" description="Helical" evidence="1">
    <location>
        <begin position="314"/>
        <end position="334"/>
    </location>
</feature>
<dbReference type="AlphaFoldDB" id="A0A379DCH2"/>
<evidence type="ECO:0000313" key="3">
    <source>
        <dbReference type="Proteomes" id="UP000254777"/>
    </source>
</evidence>